<keyword evidence="2" id="KW-1185">Reference proteome</keyword>
<protein>
    <recommendedName>
        <fullName evidence="3">DUF4283 domain-containing protein</fullName>
    </recommendedName>
</protein>
<evidence type="ECO:0000313" key="2">
    <source>
        <dbReference type="Proteomes" id="UP000824120"/>
    </source>
</evidence>
<gene>
    <name evidence="1" type="ORF">H5410_016049</name>
</gene>
<name>A0A9J5ZVE1_SOLCO</name>
<dbReference type="Proteomes" id="UP000824120">
    <property type="component" value="Chromosome 3"/>
</dbReference>
<reference evidence="1 2" key="1">
    <citation type="submission" date="2020-09" db="EMBL/GenBank/DDBJ databases">
        <title>De no assembly of potato wild relative species, Solanum commersonii.</title>
        <authorList>
            <person name="Cho K."/>
        </authorList>
    </citation>
    <scope>NUCLEOTIDE SEQUENCE [LARGE SCALE GENOMIC DNA]</scope>
    <source>
        <strain evidence="1">LZ3.2</strain>
        <tissue evidence="1">Leaf</tissue>
    </source>
</reference>
<evidence type="ECO:0008006" key="3">
    <source>
        <dbReference type="Google" id="ProtNLM"/>
    </source>
</evidence>
<evidence type="ECO:0000313" key="1">
    <source>
        <dbReference type="EMBL" id="KAG5616225.1"/>
    </source>
</evidence>
<proteinExistence type="predicted"/>
<organism evidence="1 2">
    <name type="scientific">Solanum commersonii</name>
    <name type="common">Commerson's wild potato</name>
    <name type="synonym">Commerson's nightshade</name>
    <dbReference type="NCBI Taxonomy" id="4109"/>
    <lineage>
        <taxon>Eukaryota</taxon>
        <taxon>Viridiplantae</taxon>
        <taxon>Streptophyta</taxon>
        <taxon>Embryophyta</taxon>
        <taxon>Tracheophyta</taxon>
        <taxon>Spermatophyta</taxon>
        <taxon>Magnoliopsida</taxon>
        <taxon>eudicotyledons</taxon>
        <taxon>Gunneridae</taxon>
        <taxon>Pentapetalae</taxon>
        <taxon>asterids</taxon>
        <taxon>lamiids</taxon>
        <taxon>Solanales</taxon>
        <taxon>Solanaceae</taxon>
        <taxon>Solanoideae</taxon>
        <taxon>Solaneae</taxon>
        <taxon>Solanum</taxon>
    </lineage>
</organism>
<accession>A0A9J5ZVE1</accession>
<dbReference type="PANTHER" id="PTHR31286:SF165">
    <property type="entry name" value="DUF4283 DOMAIN-CONTAINING PROTEIN"/>
    <property type="match status" value="1"/>
</dbReference>
<comment type="caution">
    <text evidence="1">The sequence shown here is derived from an EMBL/GenBank/DDBJ whole genome shotgun (WGS) entry which is preliminary data.</text>
</comment>
<dbReference type="EMBL" id="JACXVP010000003">
    <property type="protein sequence ID" value="KAG5616225.1"/>
    <property type="molecule type" value="Genomic_DNA"/>
</dbReference>
<dbReference type="AlphaFoldDB" id="A0A9J5ZVE1"/>
<sequence>PFTREEQRTVPIWIKLPGLDFKYWSPKGLSKIELNFARLLVEVEMDTTLPEVILFMSKKGNLIEQKVLYHWKPTLCKVCDKYGYLEVNCRKKNTTPGIKREELEVKTTRVGQDIQPSIEGIVV</sequence>
<dbReference type="InterPro" id="IPR040256">
    <property type="entry name" value="At4g02000-like"/>
</dbReference>
<feature type="non-terminal residue" evidence="1">
    <location>
        <position position="123"/>
    </location>
</feature>
<dbReference type="PANTHER" id="PTHR31286">
    <property type="entry name" value="GLYCINE-RICH CELL WALL STRUCTURAL PROTEIN 1.8-LIKE"/>
    <property type="match status" value="1"/>
</dbReference>
<dbReference type="OrthoDB" id="1302647at2759"/>